<evidence type="ECO:0000256" key="2">
    <source>
        <dbReference type="SAM" id="Phobius"/>
    </source>
</evidence>
<dbReference type="OrthoDB" id="5215637at2759"/>
<protein>
    <submittedName>
        <fullName evidence="3">Uncharacterized protein</fullName>
    </submittedName>
</protein>
<evidence type="ECO:0000313" key="3">
    <source>
        <dbReference type="EMBL" id="KUI53196.1"/>
    </source>
</evidence>
<dbReference type="Proteomes" id="UP000078576">
    <property type="component" value="Unassembled WGS sequence"/>
</dbReference>
<evidence type="ECO:0000313" key="4">
    <source>
        <dbReference type="Proteomes" id="UP000078576"/>
    </source>
</evidence>
<accession>A0A194UNH0</accession>
<proteinExistence type="predicted"/>
<name>A0A194UNH0_CYTMA</name>
<feature type="transmembrane region" description="Helical" evidence="2">
    <location>
        <begin position="67"/>
        <end position="88"/>
    </location>
</feature>
<keyword evidence="4" id="KW-1185">Reference proteome</keyword>
<reference evidence="4" key="1">
    <citation type="submission" date="2014-12" db="EMBL/GenBank/DDBJ databases">
        <title>Genome Sequence of Valsa Canker Pathogens Uncovers a Specific Adaption of Colonization on Woody Bark.</title>
        <authorList>
            <person name="Yin Z."/>
            <person name="Liu H."/>
            <person name="Gao X."/>
            <person name="Li Z."/>
            <person name="Song N."/>
            <person name="Ke X."/>
            <person name="Dai Q."/>
            <person name="Wu Y."/>
            <person name="Sun Y."/>
            <person name="Xu J.-R."/>
            <person name="Kang Z.K."/>
            <person name="Wang L."/>
            <person name="Huang L."/>
        </authorList>
    </citation>
    <scope>NUCLEOTIDE SEQUENCE [LARGE SCALE GENOMIC DNA]</scope>
    <source>
        <strain evidence="4">SXYL134</strain>
    </source>
</reference>
<organism evidence="3 4">
    <name type="scientific">Cytospora mali</name>
    <name type="common">Apple Valsa canker fungus</name>
    <name type="synonym">Valsa mali</name>
    <dbReference type="NCBI Taxonomy" id="578113"/>
    <lineage>
        <taxon>Eukaryota</taxon>
        <taxon>Fungi</taxon>
        <taxon>Dikarya</taxon>
        <taxon>Ascomycota</taxon>
        <taxon>Pezizomycotina</taxon>
        <taxon>Sordariomycetes</taxon>
        <taxon>Sordariomycetidae</taxon>
        <taxon>Diaporthales</taxon>
        <taxon>Cytosporaceae</taxon>
        <taxon>Cytospora</taxon>
    </lineage>
</organism>
<keyword evidence="2" id="KW-0812">Transmembrane</keyword>
<dbReference type="EMBL" id="KN714668">
    <property type="protein sequence ID" value="KUI53196.1"/>
    <property type="molecule type" value="Genomic_DNA"/>
</dbReference>
<dbReference type="AlphaFoldDB" id="A0A194UNH0"/>
<keyword evidence="2" id="KW-0472">Membrane</keyword>
<sequence length="156" mass="16991">MPTHLLAWSRPRGNLNVDINVQLPNRNGCNHCPGRNNGLNIDVGIGCEQRQCWERGSNGKYTKDEAIGLRVAIPMSLAIVGSLVFLGLQMRKKNAQARAQTRKQIERPVQQVHDQGSSGGAGWQHPHQMRQGMVAKAATVPGELGATMPAQELPAE</sequence>
<gene>
    <name evidence="3" type="ORF">VP1G_00804</name>
</gene>
<keyword evidence="2" id="KW-1133">Transmembrane helix</keyword>
<feature type="region of interest" description="Disordered" evidence="1">
    <location>
        <begin position="102"/>
        <end position="130"/>
    </location>
</feature>
<evidence type="ECO:0000256" key="1">
    <source>
        <dbReference type="SAM" id="MobiDB-lite"/>
    </source>
</evidence>